<proteinExistence type="predicted"/>
<dbReference type="AlphaFoldDB" id="A0A498HZ91"/>
<reference evidence="1 2" key="1">
    <citation type="submission" date="2018-10" db="EMBL/GenBank/DDBJ databases">
        <title>A high-quality apple genome assembly.</title>
        <authorList>
            <person name="Hu J."/>
        </authorList>
    </citation>
    <scope>NUCLEOTIDE SEQUENCE [LARGE SCALE GENOMIC DNA]</scope>
    <source>
        <strain evidence="2">cv. HFTH1</strain>
        <tissue evidence="1">Young leaf</tissue>
    </source>
</reference>
<organism evidence="1 2">
    <name type="scientific">Malus domestica</name>
    <name type="common">Apple</name>
    <name type="synonym">Pyrus malus</name>
    <dbReference type="NCBI Taxonomy" id="3750"/>
    <lineage>
        <taxon>Eukaryota</taxon>
        <taxon>Viridiplantae</taxon>
        <taxon>Streptophyta</taxon>
        <taxon>Embryophyta</taxon>
        <taxon>Tracheophyta</taxon>
        <taxon>Spermatophyta</taxon>
        <taxon>Magnoliopsida</taxon>
        <taxon>eudicotyledons</taxon>
        <taxon>Gunneridae</taxon>
        <taxon>Pentapetalae</taxon>
        <taxon>rosids</taxon>
        <taxon>fabids</taxon>
        <taxon>Rosales</taxon>
        <taxon>Rosaceae</taxon>
        <taxon>Amygdaloideae</taxon>
        <taxon>Maleae</taxon>
        <taxon>Malus</taxon>
    </lineage>
</organism>
<dbReference type="PANTHER" id="PTHR21198">
    <property type="entry name" value="GLUTAMATE RACEMASE"/>
    <property type="match status" value="1"/>
</dbReference>
<dbReference type="STRING" id="3750.A0A498HZ91"/>
<accession>A0A498HZ91</accession>
<dbReference type="EMBL" id="RDQH01000341">
    <property type="protein sequence ID" value="RXH74471.1"/>
    <property type="molecule type" value="Genomic_DNA"/>
</dbReference>
<dbReference type="Proteomes" id="UP000290289">
    <property type="component" value="Chromosome 15"/>
</dbReference>
<keyword evidence="2" id="KW-1185">Reference proteome</keyword>
<protein>
    <submittedName>
        <fullName evidence="1">Uncharacterized protein</fullName>
    </submittedName>
</protein>
<name>A0A498HZ91_MALDO</name>
<evidence type="ECO:0000313" key="2">
    <source>
        <dbReference type="Proteomes" id="UP000290289"/>
    </source>
</evidence>
<dbReference type="PANTHER" id="PTHR21198:SF9">
    <property type="entry name" value="ASPARTATE RACEMASE"/>
    <property type="match status" value="1"/>
</dbReference>
<comment type="caution">
    <text evidence="1">The sequence shown here is derived from an EMBL/GenBank/DDBJ whole genome shotgun (WGS) entry which is preliminary data.</text>
</comment>
<gene>
    <name evidence="1" type="ORF">DVH24_029192</name>
</gene>
<evidence type="ECO:0000313" key="1">
    <source>
        <dbReference type="EMBL" id="RXH74471.1"/>
    </source>
</evidence>
<sequence length="68" mass="7521">MAGVHQEELETIKIQDMEGARKPSRIVVQALPVRAVNAVIIVSDELQAVLPPDNLLLKKCIDPMDRFG</sequence>